<keyword evidence="2 3" id="KW-0378">Hydrolase</keyword>
<comment type="catalytic activity">
    <reaction evidence="2">
        <text>glycyl-tRNA(Ala) + H2O = tRNA(Ala) + glycine + H(+)</text>
        <dbReference type="Rhea" id="RHEA:53744"/>
        <dbReference type="Rhea" id="RHEA-COMP:9657"/>
        <dbReference type="Rhea" id="RHEA-COMP:13640"/>
        <dbReference type="ChEBI" id="CHEBI:15377"/>
        <dbReference type="ChEBI" id="CHEBI:15378"/>
        <dbReference type="ChEBI" id="CHEBI:57305"/>
        <dbReference type="ChEBI" id="CHEBI:78442"/>
        <dbReference type="ChEBI" id="CHEBI:78522"/>
    </reaction>
</comment>
<dbReference type="EMBL" id="JARQTX010000007">
    <property type="protein sequence ID" value="MDG2946278.1"/>
    <property type="molecule type" value="Genomic_DNA"/>
</dbReference>
<evidence type="ECO:0000256" key="1">
    <source>
        <dbReference type="ARBA" id="ARBA00009673"/>
    </source>
</evidence>
<dbReference type="GO" id="GO:0051499">
    <property type="term" value="F:D-aminoacyl-tRNA deacylase activity"/>
    <property type="evidence" value="ECO:0007669"/>
    <property type="project" value="UniProtKB-EC"/>
</dbReference>
<dbReference type="HAMAP" id="MF_00518">
    <property type="entry name" value="Deacylase_Dtd"/>
    <property type="match status" value="1"/>
</dbReference>
<comment type="domain">
    <text evidence="2">A Gly-cisPro motif from one monomer fits into the active site of the other monomer to allow specific chiral rejection of L-amino acids.</text>
</comment>
<comment type="subunit">
    <text evidence="2">Homodimer.</text>
</comment>
<dbReference type="Pfam" id="PF02580">
    <property type="entry name" value="Tyr_Deacylase"/>
    <property type="match status" value="1"/>
</dbReference>
<dbReference type="RefSeq" id="WP_317475804.1">
    <property type="nucleotide sequence ID" value="NZ_JARQTS010000016.1"/>
</dbReference>
<dbReference type="Gene3D" id="3.50.80.10">
    <property type="entry name" value="D-tyrosyl-tRNA(Tyr) deacylase"/>
    <property type="match status" value="1"/>
</dbReference>
<comment type="caution">
    <text evidence="3">The sequence shown here is derived from an EMBL/GenBank/DDBJ whole genome shotgun (WGS) entry which is preliminary data.</text>
</comment>
<keyword evidence="2" id="KW-0694">RNA-binding</keyword>
<dbReference type="EC" id="3.1.1.96" evidence="2"/>
<reference evidence="3 4" key="1">
    <citation type="submission" date="2023-03" db="EMBL/GenBank/DDBJ databases">
        <title>Classification of Bisgaard taxon 6 and taxon 10 as Exercitatus varius gen. nov., spec. nov.</title>
        <authorList>
            <person name="Christensen H."/>
        </authorList>
    </citation>
    <scope>NUCLEOTIDE SEQUENCE [LARGE SCALE GENOMIC DNA]</scope>
    <source>
        <strain evidence="3 4">23350_01</strain>
    </source>
</reference>
<sequence>MIALIQRVTQAQVDVNGKTVGKIGKGLLVLLGVEKDDDRMRADKLAEKVLNYRVFGDENDKMNLNVQQAGGELLVVSQFTLVADTQRGLRPSFSKGADPDLANELYGYFVQKCGEKIQVATGEFAAEMKVSLTNDGPVTFWLQS</sequence>
<dbReference type="InterPro" id="IPR003732">
    <property type="entry name" value="Daa-tRNA_deacyls_DTD"/>
</dbReference>
<comment type="subcellular location">
    <subcellularLocation>
        <location evidence="2">Cytoplasm</location>
    </subcellularLocation>
</comment>
<evidence type="ECO:0000313" key="3">
    <source>
        <dbReference type="EMBL" id="MDG2946278.1"/>
    </source>
</evidence>
<accession>A0ABT6EUE3</accession>
<dbReference type="InterPro" id="IPR023509">
    <property type="entry name" value="DTD-like_sf"/>
</dbReference>
<dbReference type="CDD" id="cd00563">
    <property type="entry name" value="Dtyr_deacylase"/>
    <property type="match status" value="1"/>
</dbReference>
<dbReference type="PANTHER" id="PTHR10472">
    <property type="entry name" value="D-TYROSYL-TRNA TYR DEACYLASE"/>
    <property type="match status" value="1"/>
</dbReference>
<keyword evidence="2" id="KW-0820">tRNA-binding</keyword>
<name>A0ABT6EUE3_9PAST</name>
<gene>
    <name evidence="2 3" type="primary">dtd</name>
    <name evidence="3" type="ORF">P7M32_07525</name>
</gene>
<keyword evidence="2" id="KW-0963">Cytoplasm</keyword>
<comment type="catalytic activity">
    <reaction evidence="2">
        <text>a D-aminoacyl-tRNA + H2O = a tRNA + a D-alpha-amino acid + H(+)</text>
        <dbReference type="Rhea" id="RHEA:13953"/>
        <dbReference type="Rhea" id="RHEA-COMP:10123"/>
        <dbReference type="Rhea" id="RHEA-COMP:10124"/>
        <dbReference type="ChEBI" id="CHEBI:15377"/>
        <dbReference type="ChEBI" id="CHEBI:15378"/>
        <dbReference type="ChEBI" id="CHEBI:59871"/>
        <dbReference type="ChEBI" id="CHEBI:78442"/>
        <dbReference type="ChEBI" id="CHEBI:79333"/>
        <dbReference type="EC" id="3.1.1.96"/>
    </reaction>
</comment>
<dbReference type="EC" id="3.1.1.-" evidence="2"/>
<dbReference type="NCBIfam" id="TIGR00256">
    <property type="entry name" value="D-aminoacyl-tRNA deacylase"/>
    <property type="match status" value="1"/>
</dbReference>
<protein>
    <recommendedName>
        <fullName evidence="2">D-aminoacyl-tRNA deacylase</fullName>
        <shortName evidence="2">DTD</shortName>
        <ecNumber evidence="2">3.1.1.96</ecNumber>
    </recommendedName>
    <alternativeName>
        <fullName evidence="2">Gly-tRNA(Ala) deacylase</fullName>
        <ecNumber evidence="2">3.1.1.-</ecNumber>
    </alternativeName>
</protein>
<dbReference type="Proteomes" id="UP001216057">
    <property type="component" value="Unassembled WGS sequence"/>
</dbReference>
<evidence type="ECO:0000313" key="4">
    <source>
        <dbReference type="Proteomes" id="UP001216057"/>
    </source>
</evidence>
<dbReference type="PANTHER" id="PTHR10472:SF5">
    <property type="entry name" value="D-AMINOACYL-TRNA DEACYLASE 1"/>
    <property type="match status" value="1"/>
</dbReference>
<organism evidence="3 4">
    <name type="scientific">Exercitatus varius</name>
    <dbReference type="NCBI Taxonomy" id="67857"/>
    <lineage>
        <taxon>Bacteria</taxon>
        <taxon>Pseudomonadati</taxon>
        <taxon>Pseudomonadota</taxon>
        <taxon>Gammaproteobacteria</taxon>
        <taxon>Pasteurellales</taxon>
        <taxon>Pasteurellaceae</taxon>
        <taxon>Exercitatus</taxon>
    </lineage>
</organism>
<feature type="short sequence motif" description="Gly-cisPro motif, important for rejection of L-amino acids" evidence="2">
    <location>
        <begin position="136"/>
        <end position="137"/>
    </location>
</feature>
<proteinExistence type="inferred from homology"/>
<dbReference type="SUPFAM" id="SSF69500">
    <property type="entry name" value="DTD-like"/>
    <property type="match status" value="1"/>
</dbReference>
<comment type="function">
    <text evidence="2">An aminoacyl-tRNA editing enzyme that deacylates mischarged D-aminoacyl-tRNAs. Also deacylates mischarged glycyl-tRNA(Ala), protecting cells against glycine mischarging by AlaRS. Acts via tRNA-based rather than protein-based catalysis; rejects L-amino acids rather than detecting D-amino acids in the active site. By recycling D-aminoacyl-tRNA to D-amino acids and free tRNA molecules, this enzyme counteracts the toxicity associated with the formation of D-aminoacyl-tRNA entities in vivo and helps enforce protein L-homochirality.</text>
</comment>
<evidence type="ECO:0000256" key="2">
    <source>
        <dbReference type="HAMAP-Rule" id="MF_00518"/>
    </source>
</evidence>
<comment type="similarity">
    <text evidence="1 2">Belongs to the DTD family.</text>
</comment>
<keyword evidence="4" id="KW-1185">Reference proteome</keyword>